<evidence type="ECO:0000256" key="3">
    <source>
        <dbReference type="ARBA" id="ARBA00023082"/>
    </source>
</evidence>
<feature type="domain" description="RNA polymerase sigma factor 70 region 4 type 2" evidence="6">
    <location>
        <begin position="121"/>
        <end position="172"/>
    </location>
</feature>
<sequence>MQQINHDSEERKLVSACIRNDAKAQRILYEHYYKKMYVVALRYSKTTFEAEDILQEAFIKIFQNIQNFNFDSSLDYWIKRIVVNTALKQNRKILEKMHMEDVAEIHDEPVADTVFATHNFQELLKMIQKLSTGYQVIFNLYAIEGYKHSEIAEMLGISEGTSKSQYARAKAQIQKMLEKEEEKIRINQTA</sequence>
<dbReference type="Pfam" id="PF08281">
    <property type="entry name" value="Sigma70_r4_2"/>
    <property type="match status" value="1"/>
</dbReference>
<keyword evidence="8" id="KW-1185">Reference proteome</keyword>
<dbReference type="RefSeq" id="WP_091546328.1">
    <property type="nucleotide sequence ID" value="NZ_FONY01000023.1"/>
</dbReference>
<dbReference type="InterPro" id="IPR013325">
    <property type="entry name" value="RNA_pol_sigma_r2"/>
</dbReference>
<dbReference type="Gene3D" id="1.10.1740.10">
    <property type="match status" value="1"/>
</dbReference>
<dbReference type="SUPFAM" id="SSF88946">
    <property type="entry name" value="Sigma2 domain of RNA polymerase sigma factors"/>
    <property type="match status" value="1"/>
</dbReference>
<evidence type="ECO:0000313" key="7">
    <source>
        <dbReference type="EMBL" id="SFF27804.1"/>
    </source>
</evidence>
<dbReference type="AlphaFoldDB" id="A0A1I2HCA1"/>
<dbReference type="InterPro" id="IPR007627">
    <property type="entry name" value="RNA_pol_sigma70_r2"/>
</dbReference>
<dbReference type="NCBIfam" id="TIGR02937">
    <property type="entry name" value="sigma70-ECF"/>
    <property type="match status" value="1"/>
</dbReference>
<accession>A0A1I2HCA1</accession>
<evidence type="ECO:0000259" key="5">
    <source>
        <dbReference type="Pfam" id="PF04542"/>
    </source>
</evidence>
<dbReference type="EMBL" id="FONY01000023">
    <property type="protein sequence ID" value="SFF27804.1"/>
    <property type="molecule type" value="Genomic_DNA"/>
</dbReference>
<protein>
    <submittedName>
        <fullName evidence="7">RNA polymerase sigma-70 factor, ECF subfamily</fullName>
    </submittedName>
</protein>
<evidence type="ECO:0000256" key="4">
    <source>
        <dbReference type="ARBA" id="ARBA00023163"/>
    </source>
</evidence>
<keyword evidence="4" id="KW-0804">Transcription</keyword>
<dbReference type="InterPro" id="IPR013249">
    <property type="entry name" value="RNA_pol_sigma70_r4_t2"/>
</dbReference>
<dbReference type="SUPFAM" id="SSF88659">
    <property type="entry name" value="Sigma3 and sigma4 domains of RNA polymerase sigma factors"/>
    <property type="match status" value="1"/>
</dbReference>
<dbReference type="Gene3D" id="1.10.10.10">
    <property type="entry name" value="Winged helix-like DNA-binding domain superfamily/Winged helix DNA-binding domain"/>
    <property type="match status" value="1"/>
</dbReference>
<evidence type="ECO:0000259" key="6">
    <source>
        <dbReference type="Pfam" id="PF08281"/>
    </source>
</evidence>
<keyword evidence="2" id="KW-0805">Transcription regulation</keyword>
<dbReference type="STRING" id="1003.SAMN04488541_102345"/>
<feature type="domain" description="RNA polymerase sigma-70 region 2" evidence="5">
    <location>
        <begin position="28"/>
        <end position="92"/>
    </location>
</feature>
<gene>
    <name evidence="7" type="ORF">SAMN04488541_102345</name>
</gene>
<organism evidence="7 8">
    <name type="scientific">Thermoflexibacter ruber</name>
    <dbReference type="NCBI Taxonomy" id="1003"/>
    <lineage>
        <taxon>Bacteria</taxon>
        <taxon>Pseudomonadati</taxon>
        <taxon>Bacteroidota</taxon>
        <taxon>Cytophagia</taxon>
        <taxon>Cytophagales</taxon>
        <taxon>Thermoflexibacteraceae</taxon>
        <taxon>Thermoflexibacter</taxon>
    </lineage>
</organism>
<name>A0A1I2HCA1_9BACT</name>
<dbReference type="InterPro" id="IPR013324">
    <property type="entry name" value="RNA_pol_sigma_r3/r4-like"/>
</dbReference>
<dbReference type="Pfam" id="PF04542">
    <property type="entry name" value="Sigma70_r2"/>
    <property type="match status" value="1"/>
</dbReference>
<dbReference type="PANTHER" id="PTHR43133:SF46">
    <property type="entry name" value="RNA POLYMERASE SIGMA-70 FACTOR ECF SUBFAMILY"/>
    <property type="match status" value="1"/>
</dbReference>
<dbReference type="PANTHER" id="PTHR43133">
    <property type="entry name" value="RNA POLYMERASE ECF-TYPE SIGMA FACTO"/>
    <property type="match status" value="1"/>
</dbReference>
<proteinExistence type="inferred from homology"/>
<dbReference type="InterPro" id="IPR039425">
    <property type="entry name" value="RNA_pol_sigma-70-like"/>
</dbReference>
<dbReference type="InterPro" id="IPR036388">
    <property type="entry name" value="WH-like_DNA-bd_sf"/>
</dbReference>
<dbReference type="GO" id="GO:0016987">
    <property type="term" value="F:sigma factor activity"/>
    <property type="evidence" value="ECO:0007669"/>
    <property type="project" value="UniProtKB-KW"/>
</dbReference>
<dbReference type="Proteomes" id="UP000199513">
    <property type="component" value="Unassembled WGS sequence"/>
</dbReference>
<dbReference type="OrthoDB" id="1493925at2"/>
<keyword evidence="3" id="KW-0731">Sigma factor</keyword>
<dbReference type="CDD" id="cd06171">
    <property type="entry name" value="Sigma70_r4"/>
    <property type="match status" value="1"/>
</dbReference>
<dbReference type="GO" id="GO:0003677">
    <property type="term" value="F:DNA binding"/>
    <property type="evidence" value="ECO:0007669"/>
    <property type="project" value="InterPro"/>
</dbReference>
<dbReference type="InterPro" id="IPR014284">
    <property type="entry name" value="RNA_pol_sigma-70_dom"/>
</dbReference>
<reference evidence="7 8" key="1">
    <citation type="submission" date="2016-10" db="EMBL/GenBank/DDBJ databases">
        <authorList>
            <person name="de Groot N.N."/>
        </authorList>
    </citation>
    <scope>NUCLEOTIDE SEQUENCE [LARGE SCALE GENOMIC DNA]</scope>
    <source>
        <strain>GEY</strain>
        <strain evidence="8">DSM 9560</strain>
    </source>
</reference>
<evidence type="ECO:0000313" key="8">
    <source>
        <dbReference type="Proteomes" id="UP000199513"/>
    </source>
</evidence>
<comment type="similarity">
    <text evidence="1">Belongs to the sigma-70 factor family. ECF subfamily.</text>
</comment>
<evidence type="ECO:0000256" key="2">
    <source>
        <dbReference type="ARBA" id="ARBA00023015"/>
    </source>
</evidence>
<evidence type="ECO:0000256" key="1">
    <source>
        <dbReference type="ARBA" id="ARBA00010641"/>
    </source>
</evidence>
<dbReference type="GO" id="GO:0006352">
    <property type="term" value="P:DNA-templated transcription initiation"/>
    <property type="evidence" value="ECO:0007669"/>
    <property type="project" value="InterPro"/>
</dbReference>